<evidence type="ECO:0000313" key="8">
    <source>
        <dbReference type="Ensembl" id="ENSHCOP00000028164.1"/>
    </source>
</evidence>
<dbReference type="InterPro" id="IPR031259">
    <property type="entry name" value="ILBP"/>
</dbReference>
<dbReference type="InterPro" id="IPR012674">
    <property type="entry name" value="Calycin"/>
</dbReference>
<dbReference type="GeneID" id="109517210"/>
<dbReference type="Ensembl" id="ENSHCOT00000025026.1">
    <property type="protein sequence ID" value="ENSHCOP00000016811.1"/>
    <property type="gene ID" value="ENSHCOG00000020590.1"/>
</dbReference>
<evidence type="ECO:0000313" key="9">
    <source>
        <dbReference type="Proteomes" id="UP000264820"/>
    </source>
</evidence>
<protein>
    <recommendedName>
        <fullName evidence="3">Cellular retinoic acid-binding protein 1</fullName>
    </recommendedName>
    <alternativeName>
        <fullName evidence="6">Cellular retinoic acid-binding protein I</fullName>
    </alternativeName>
</protein>
<dbReference type="Pfam" id="PF00061">
    <property type="entry name" value="Lipocalin"/>
    <property type="match status" value="1"/>
</dbReference>
<dbReference type="GeneTree" id="ENSGT00940000156713"/>
<feature type="domain" description="Lipocalin/cytosolic fatty-acid binding" evidence="7">
    <location>
        <begin position="8"/>
        <end position="131"/>
    </location>
</feature>
<dbReference type="InterPro" id="IPR000566">
    <property type="entry name" value="Lipocln_cytosolic_FA-bd_dom"/>
</dbReference>
<evidence type="ECO:0000256" key="6">
    <source>
        <dbReference type="ARBA" id="ARBA00030108"/>
    </source>
</evidence>
<keyword evidence="5" id="KW-0683">Retinol-binding</keyword>
<evidence type="ECO:0000256" key="5">
    <source>
        <dbReference type="ARBA" id="ARBA00023072"/>
    </source>
</evidence>
<proteinExistence type="inferred from homology"/>
<dbReference type="PANTHER" id="PTHR11955">
    <property type="entry name" value="FATTY ACID BINDING PROTEIN"/>
    <property type="match status" value="1"/>
</dbReference>
<comment type="similarity">
    <text evidence="2">Belongs to the calycin superfamily. Fatty-acid binding protein (FABP) family.</text>
</comment>
<organism evidence="8 9">
    <name type="scientific">Hippocampus comes</name>
    <name type="common">Tiger tail seahorse</name>
    <dbReference type="NCBI Taxonomy" id="109280"/>
    <lineage>
        <taxon>Eukaryota</taxon>
        <taxon>Metazoa</taxon>
        <taxon>Chordata</taxon>
        <taxon>Craniata</taxon>
        <taxon>Vertebrata</taxon>
        <taxon>Euteleostomi</taxon>
        <taxon>Actinopterygii</taxon>
        <taxon>Neopterygii</taxon>
        <taxon>Teleostei</taxon>
        <taxon>Neoteleostei</taxon>
        <taxon>Acanthomorphata</taxon>
        <taxon>Syngnathiaria</taxon>
        <taxon>Syngnathiformes</taxon>
        <taxon>Syngnathoidei</taxon>
        <taxon>Syngnathidae</taxon>
        <taxon>Hippocampus</taxon>
    </lineage>
</organism>
<name>A0A3Q2ZNT8_HIPCM</name>
<keyword evidence="4" id="KW-0845">Vitamin A</keyword>
<dbReference type="STRING" id="109280.ENSHCOP00000016811"/>
<dbReference type="GO" id="GO:0016918">
    <property type="term" value="F:retinal binding"/>
    <property type="evidence" value="ECO:0007669"/>
    <property type="project" value="UniProtKB-KW"/>
</dbReference>
<comment type="function">
    <text evidence="1">Cytosolic CRABPs may regulate the access of retinoic acid to the nuclear retinoic acid receptors.</text>
</comment>
<dbReference type="FunFam" id="2.40.128.20:FF:000001">
    <property type="entry name" value="Fatty acid-binding protein, adipocyte"/>
    <property type="match status" value="1"/>
</dbReference>
<evidence type="ECO:0000256" key="2">
    <source>
        <dbReference type="ARBA" id="ARBA00008390"/>
    </source>
</evidence>
<evidence type="ECO:0000256" key="1">
    <source>
        <dbReference type="ARBA" id="ARBA00003699"/>
    </source>
</evidence>
<dbReference type="AlphaFoldDB" id="A0A3Q2ZNT8"/>
<dbReference type="InterPro" id="IPR000463">
    <property type="entry name" value="Fatty_acid-bd"/>
</dbReference>
<evidence type="ECO:0000256" key="3">
    <source>
        <dbReference type="ARBA" id="ARBA00013592"/>
    </source>
</evidence>
<dbReference type="RefSeq" id="XP_019727795.1">
    <property type="nucleotide sequence ID" value="XM_019872236.1"/>
</dbReference>
<dbReference type="Ensembl" id="ENSHCOT00000025025.1">
    <property type="protein sequence ID" value="ENSHCOP00000028164.1"/>
    <property type="gene ID" value="ENSHCOG00000020590.1"/>
</dbReference>
<dbReference type="Gene3D" id="2.40.128.20">
    <property type="match status" value="1"/>
</dbReference>
<dbReference type="GO" id="GO:0019841">
    <property type="term" value="F:retinol binding"/>
    <property type="evidence" value="ECO:0007669"/>
    <property type="project" value="UniProtKB-KW"/>
</dbReference>
<dbReference type="PRINTS" id="PR00178">
    <property type="entry name" value="FATTYACIDBP"/>
</dbReference>
<reference evidence="8" key="1">
    <citation type="submission" date="2025-05" db="UniProtKB">
        <authorList>
            <consortium name="Ensembl"/>
        </authorList>
    </citation>
    <scope>IDENTIFICATION</scope>
</reference>
<dbReference type="KEGG" id="hcq:109517210"/>
<dbReference type="SUPFAM" id="SSF50814">
    <property type="entry name" value="Lipocalins"/>
    <property type="match status" value="1"/>
</dbReference>
<dbReference type="OMA" id="AMIHVQK"/>
<accession>A0A3Q2ZNT8</accession>
<evidence type="ECO:0000256" key="4">
    <source>
        <dbReference type="ARBA" id="ARBA00022893"/>
    </source>
</evidence>
<dbReference type="Proteomes" id="UP000264820">
    <property type="component" value="Unplaced"/>
</dbReference>
<sequence length="132" mass="14906">MVDAFCAKWKLVHSEKFEDYMKALGVDAITRKVGIATKPTVVISKDGDKVVVETLSTFRNTKLSAKLGEEFDETTPDDRKVKSTFTVENGKFVQVQKWDGKETTFVREIKDGKMVMTLTFDGVEAVRTYEKA</sequence>
<dbReference type="OrthoDB" id="354351at2759"/>
<keyword evidence="9" id="KW-1185">Reference proteome</keyword>
<evidence type="ECO:0000259" key="7">
    <source>
        <dbReference type="Pfam" id="PF00061"/>
    </source>
</evidence>